<dbReference type="AlphaFoldDB" id="A0A1Y2FEA7"/>
<accession>A0A1Y2FEA7</accession>
<dbReference type="OrthoDB" id="422427at2759"/>
<keyword evidence="4" id="KW-0963">Cytoplasm</keyword>
<organism evidence="8 9">
    <name type="scientific">Neocallimastix californiae</name>
    <dbReference type="NCBI Taxonomy" id="1754190"/>
    <lineage>
        <taxon>Eukaryota</taxon>
        <taxon>Fungi</taxon>
        <taxon>Fungi incertae sedis</taxon>
        <taxon>Chytridiomycota</taxon>
        <taxon>Chytridiomycota incertae sedis</taxon>
        <taxon>Neocallimastigomycetes</taxon>
        <taxon>Neocallimastigales</taxon>
        <taxon>Neocallimastigaceae</taxon>
        <taxon>Neocallimastix</taxon>
    </lineage>
</organism>
<evidence type="ECO:0000259" key="7">
    <source>
        <dbReference type="PROSITE" id="PS50250"/>
    </source>
</evidence>
<dbReference type="InterPro" id="IPR036390">
    <property type="entry name" value="WH_DNA-bd_sf"/>
</dbReference>
<protein>
    <submittedName>
        <fullName evidence="8">PCI-domain-containing protein</fullName>
    </submittedName>
</protein>
<evidence type="ECO:0000256" key="5">
    <source>
        <dbReference type="ARBA" id="ARBA00022790"/>
    </source>
</evidence>
<evidence type="ECO:0000256" key="6">
    <source>
        <dbReference type="ARBA" id="ARBA00023242"/>
    </source>
</evidence>
<keyword evidence="9" id="KW-1185">Reference proteome</keyword>
<dbReference type="SMART" id="SM00088">
    <property type="entry name" value="PINT"/>
    <property type="match status" value="1"/>
</dbReference>
<proteinExistence type="inferred from homology"/>
<dbReference type="PANTHER" id="PTHR14145">
    <property type="entry name" value="26S PROTESOME SUBUNIT 6"/>
    <property type="match status" value="1"/>
</dbReference>
<name>A0A1Y2FEA7_9FUNG</name>
<gene>
    <name evidence="8" type="ORF">LY90DRAFT_375683</name>
</gene>
<dbReference type="InterPro" id="IPR000717">
    <property type="entry name" value="PCI_dom"/>
</dbReference>
<dbReference type="Proteomes" id="UP000193920">
    <property type="component" value="Unassembled WGS sequence"/>
</dbReference>
<sequence>MEVDKMNIDDNTSHPTDVNYEGFDLEAYASNYKGRNRINRLSYIADKCEQLRAQAYKLILKYIQEDTYDYTSYLRYYEKYQALTHDSSNNLEWIEKVKALIQEEKNKINSTITPTNDIDLKRENILIVNKMHGDLCYKMGNIKEAKKFYYKNRDYSNTNEQIIETYVDLIKTYFDQLDDINVKTYITKIESKTSELKSNTQLKNTIKCYSGLCSVRQKNYKLAARIFTEMDIELNELNPEIIAPNDIAIYGGLCALISYDRKELRNKVIENTKFKTYLELEPQILDLINSFYNSKYITMIEILNTIKPNLLLDINLKGSVEDIYKIINDRAIVQYFSPFQTVDMNKMAKSFNMTVSELQEKLVKLIASNDIKARIDSHNKILYAKRADQRNNLFRKTLKIGEENKQIVKDLLLRMKMEEKKLIVSKKNEKTKEPGSYVQINPSNIYEGNIF</sequence>
<evidence type="ECO:0000256" key="1">
    <source>
        <dbReference type="ARBA" id="ARBA00004123"/>
    </source>
</evidence>
<comment type="subcellular location">
    <subcellularLocation>
        <location evidence="2">Cytoplasm</location>
    </subcellularLocation>
    <subcellularLocation>
        <location evidence="1">Nucleus</location>
    </subcellularLocation>
</comment>
<reference evidence="8 9" key="1">
    <citation type="submission" date="2016-08" db="EMBL/GenBank/DDBJ databases">
        <title>A Parts List for Fungal Cellulosomes Revealed by Comparative Genomics.</title>
        <authorList>
            <consortium name="DOE Joint Genome Institute"/>
            <person name="Haitjema C.H."/>
            <person name="Gilmore S.P."/>
            <person name="Henske J.K."/>
            <person name="Solomon K.V."/>
            <person name="De Groot R."/>
            <person name="Kuo A."/>
            <person name="Mondo S.J."/>
            <person name="Salamov A.A."/>
            <person name="Labutti K."/>
            <person name="Zhao Z."/>
            <person name="Chiniquy J."/>
            <person name="Barry K."/>
            <person name="Brewer H.M."/>
            <person name="Purvine S.O."/>
            <person name="Wright A.T."/>
            <person name="Boxma B."/>
            <person name="Van Alen T."/>
            <person name="Hackstein J.H."/>
            <person name="Baker S.E."/>
            <person name="Grigoriev I.V."/>
            <person name="O'Malley M.A."/>
        </authorList>
    </citation>
    <scope>NUCLEOTIDE SEQUENCE [LARGE SCALE GENOMIC DNA]</scope>
    <source>
        <strain evidence="8 9">G1</strain>
    </source>
</reference>
<evidence type="ECO:0000256" key="4">
    <source>
        <dbReference type="ARBA" id="ARBA00022490"/>
    </source>
</evidence>
<dbReference type="STRING" id="1754190.A0A1Y2FEA7"/>
<feature type="domain" description="PCI" evidence="7">
    <location>
        <begin position="219"/>
        <end position="389"/>
    </location>
</feature>
<comment type="caution">
    <text evidence="8">The sequence shown here is derived from an EMBL/GenBank/DDBJ whole genome shotgun (WGS) entry which is preliminary data.</text>
</comment>
<comment type="similarity">
    <text evidence="3">Belongs to the CSN1 family.</text>
</comment>
<dbReference type="Pfam" id="PF01399">
    <property type="entry name" value="PCI"/>
    <property type="match status" value="1"/>
</dbReference>
<dbReference type="PANTHER" id="PTHR14145:SF2">
    <property type="entry name" value="COP9 SIGNALOSOME COMPLEX SUBUNIT 1"/>
    <property type="match status" value="1"/>
</dbReference>
<dbReference type="EMBL" id="MCOG01000009">
    <property type="protein sequence ID" value="ORY82242.1"/>
    <property type="molecule type" value="Genomic_DNA"/>
</dbReference>
<keyword evidence="5" id="KW-0736">Signalosome</keyword>
<dbReference type="PROSITE" id="PS50250">
    <property type="entry name" value="PCI"/>
    <property type="match status" value="1"/>
</dbReference>
<evidence type="ECO:0000313" key="9">
    <source>
        <dbReference type="Proteomes" id="UP000193920"/>
    </source>
</evidence>
<evidence type="ECO:0000256" key="3">
    <source>
        <dbReference type="ARBA" id="ARBA00008793"/>
    </source>
</evidence>
<evidence type="ECO:0000256" key="2">
    <source>
        <dbReference type="ARBA" id="ARBA00004496"/>
    </source>
</evidence>
<dbReference type="Gene3D" id="1.25.40.570">
    <property type="match status" value="1"/>
</dbReference>
<dbReference type="InterPro" id="IPR019585">
    <property type="entry name" value="Rpn7/CSN1"/>
</dbReference>
<dbReference type="SUPFAM" id="SSF46785">
    <property type="entry name" value="Winged helix' DNA-binding domain"/>
    <property type="match status" value="1"/>
</dbReference>
<dbReference type="GO" id="GO:0005737">
    <property type="term" value="C:cytoplasm"/>
    <property type="evidence" value="ECO:0007669"/>
    <property type="project" value="UniProtKB-SubCell"/>
</dbReference>
<keyword evidence="6" id="KW-0539">Nucleus</keyword>
<evidence type="ECO:0000313" key="8">
    <source>
        <dbReference type="EMBL" id="ORY82242.1"/>
    </source>
</evidence>
<dbReference type="GO" id="GO:0008180">
    <property type="term" value="C:COP9 signalosome"/>
    <property type="evidence" value="ECO:0007669"/>
    <property type="project" value="UniProtKB-KW"/>
</dbReference>
<dbReference type="Pfam" id="PF10602">
    <property type="entry name" value="RPN7"/>
    <property type="match status" value="1"/>
</dbReference>
<dbReference type="InterPro" id="IPR045135">
    <property type="entry name" value="Rpn7_N"/>
</dbReference>